<keyword evidence="8" id="KW-0946">Virion</keyword>
<evidence type="ECO:0000256" key="2">
    <source>
        <dbReference type="ARBA" id="ARBA00011464"/>
    </source>
</evidence>
<comment type="similarity">
    <text evidence="1 6">Belongs to the cut8/STS1 family.</text>
</comment>
<organism evidence="8 9">
    <name type="scientific">Ascodesmis nigricans</name>
    <dbReference type="NCBI Taxonomy" id="341454"/>
    <lineage>
        <taxon>Eukaryota</taxon>
        <taxon>Fungi</taxon>
        <taxon>Dikarya</taxon>
        <taxon>Ascomycota</taxon>
        <taxon>Pezizomycotina</taxon>
        <taxon>Pezizomycetes</taxon>
        <taxon>Pezizales</taxon>
        <taxon>Ascodesmidaceae</taxon>
        <taxon>Ascodesmis</taxon>
    </lineage>
</organism>
<dbReference type="InParanoid" id="A0A4S2MV46"/>
<dbReference type="Gene3D" id="1.20.58.1590">
    <property type="entry name" value="Tethering factor for nuclear proteasome Cut8/Sts1"/>
    <property type="match status" value="1"/>
</dbReference>
<dbReference type="PANTHER" id="PTHR28032">
    <property type="entry name" value="FI02826P"/>
    <property type="match status" value="1"/>
</dbReference>
<dbReference type="GO" id="GO:0071630">
    <property type="term" value="P:nuclear protein quality control by the ubiquitin-proteasome system"/>
    <property type="evidence" value="ECO:0007669"/>
    <property type="project" value="UniProtKB-UniRule"/>
</dbReference>
<dbReference type="PANTHER" id="PTHR28032:SF1">
    <property type="entry name" value="FI02826P"/>
    <property type="match status" value="1"/>
</dbReference>
<evidence type="ECO:0000256" key="4">
    <source>
        <dbReference type="ARBA" id="ARBA00023242"/>
    </source>
</evidence>
<dbReference type="OrthoDB" id="10061064at2759"/>
<comment type="subcellular location">
    <subcellularLocation>
        <location evidence="6">Cytoplasm</location>
    </subcellularLocation>
    <subcellularLocation>
        <location evidence="6">Nucleus</location>
    </subcellularLocation>
</comment>
<dbReference type="Proteomes" id="UP000298138">
    <property type="component" value="Unassembled WGS sequence"/>
</dbReference>
<proteinExistence type="inferred from homology"/>
<dbReference type="GO" id="GO:0031965">
    <property type="term" value="C:nuclear membrane"/>
    <property type="evidence" value="ECO:0007669"/>
    <property type="project" value="TreeGrafter"/>
</dbReference>
<keyword evidence="6" id="KW-0813">Transport</keyword>
<feature type="compositionally biased region" description="Basic and acidic residues" evidence="7">
    <location>
        <begin position="32"/>
        <end position="58"/>
    </location>
</feature>
<protein>
    <recommendedName>
        <fullName evidence="3 6">Tethering factor for nuclear proteasome STS1</fullName>
    </recommendedName>
</protein>
<evidence type="ECO:0000313" key="9">
    <source>
        <dbReference type="Proteomes" id="UP000298138"/>
    </source>
</evidence>
<keyword evidence="6" id="KW-0653">Protein transport</keyword>
<evidence type="ECO:0000256" key="3">
    <source>
        <dbReference type="ARBA" id="ARBA00016204"/>
    </source>
</evidence>
<dbReference type="FunCoup" id="A0A4S2MV46">
    <property type="interactions" value="11"/>
</dbReference>
<comment type="subunit">
    <text evidence="2 6">Binds the proteasome.</text>
</comment>
<evidence type="ECO:0000256" key="1">
    <source>
        <dbReference type="ARBA" id="ARBA00006199"/>
    </source>
</evidence>
<comment type="function">
    <text evidence="5 6">Involved in ubiquitin-mediated protein degradation. Regulatory factor in the ubiquitin/proteasome pathway that controls the turnover of proteasome substrates. Targets proteasomes to the nucleus and facilitates the degradation of nuclear proteins.</text>
</comment>
<dbReference type="InterPro" id="IPR013868">
    <property type="entry name" value="Cut8/Sts1_fam"/>
</dbReference>
<evidence type="ECO:0000256" key="7">
    <source>
        <dbReference type="SAM" id="MobiDB-lite"/>
    </source>
</evidence>
<dbReference type="GO" id="GO:0005737">
    <property type="term" value="C:cytoplasm"/>
    <property type="evidence" value="ECO:0007669"/>
    <property type="project" value="UniProtKB-SubCell"/>
</dbReference>
<evidence type="ECO:0000256" key="6">
    <source>
        <dbReference type="RuleBase" id="RU368013"/>
    </source>
</evidence>
<evidence type="ECO:0000313" key="8">
    <source>
        <dbReference type="EMBL" id="TGZ80431.1"/>
    </source>
</evidence>
<reference evidence="8 9" key="1">
    <citation type="submission" date="2019-04" db="EMBL/GenBank/DDBJ databases">
        <title>Comparative genomics and transcriptomics to analyze fruiting body development in filamentous ascomycetes.</title>
        <authorList>
            <consortium name="DOE Joint Genome Institute"/>
            <person name="Lutkenhaus R."/>
            <person name="Traeger S."/>
            <person name="Breuer J."/>
            <person name="Kuo A."/>
            <person name="Lipzen A."/>
            <person name="Pangilinan J."/>
            <person name="Dilworth D."/>
            <person name="Sandor L."/>
            <person name="Poggeler S."/>
            <person name="Barry K."/>
            <person name="Grigoriev I.V."/>
            <person name="Nowrousian M."/>
        </authorList>
    </citation>
    <scope>NUCLEOTIDE SEQUENCE [LARGE SCALE GENOMIC DNA]</scope>
    <source>
        <strain evidence="8 9">CBS 389.68</strain>
    </source>
</reference>
<keyword evidence="8" id="KW-0261">Viral envelope protein</keyword>
<dbReference type="GO" id="GO:0031144">
    <property type="term" value="P:proteasome localization"/>
    <property type="evidence" value="ECO:0007669"/>
    <property type="project" value="UniProtKB-UniRule"/>
</dbReference>
<dbReference type="InterPro" id="IPR038422">
    <property type="entry name" value="Cut8/Sts1_sf"/>
</dbReference>
<feature type="region of interest" description="Disordered" evidence="7">
    <location>
        <begin position="1"/>
        <end position="73"/>
    </location>
</feature>
<keyword evidence="6" id="KW-0963">Cytoplasm</keyword>
<gene>
    <name evidence="8" type="ORF">EX30DRAFT_60135</name>
</gene>
<keyword evidence="4 6" id="KW-0539">Nucleus</keyword>
<name>A0A4S2MV46_9PEZI</name>
<dbReference type="STRING" id="341454.A0A4S2MV46"/>
<keyword evidence="9" id="KW-1185">Reference proteome</keyword>
<dbReference type="EMBL" id="ML220125">
    <property type="protein sequence ID" value="TGZ80431.1"/>
    <property type="molecule type" value="Genomic_DNA"/>
</dbReference>
<dbReference type="AlphaFoldDB" id="A0A4S2MV46"/>
<accession>A0A4S2MV46</accession>
<evidence type="ECO:0000256" key="5">
    <source>
        <dbReference type="ARBA" id="ARBA00025651"/>
    </source>
</evidence>
<dbReference type="GO" id="GO:0015031">
    <property type="term" value="P:protein transport"/>
    <property type="evidence" value="ECO:0007669"/>
    <property type="project" value="UniProtKB-UniRule"/>
</dbReference>
<dbReference type="Pfam" id="PF08559">
    <property type="entry name" value="Cut8"/>
    <property type="match status" value="1"/>
</dbReference>
<dbReference type="GO" id="GO:0070628">
    <property type="term" value="F:proteasome binding"/>
    <property type="evidence" value="ECO:0007669"/>
    <property type="project" value="TreeGrafter"/>
</dbReference>
<sequence>MSALMNPQPFPWLTFPRHSPSRLTSAAGRKRKNEDDHHARASSEESDSMDHNMDERPVARAHKRKRNALQGRPLPLARKLETIDPTQLINIIKTLSERHPELTQEMSELCPNPTAATALAKLSEYERNYKEAFPFGGNQAGDYAYNRVKPALMQMLDALSDFTTAFLPPAESQASISLGFLDAATEMIHRLPTWCNPLHNMSKNTAYEEITKAWILVLQEAAKRGAGIQIHHGGWDIKLAKHNEQSQGRMDAAVMQMRNVVGWASESSYTTKPSPRQAGFGFGFGMHSGVGVSVRGL</sequence>